<evidence type="ECO:0000313" key="1">
    <source>
        <dbReference type="EMBL" id="GAA5080955.1"/>
    </source>
</evidence>
<accession>A0ABP9LLL4</accession>
<proteinExistence type="predicted"/>
<evidence type="ECO:0008006" key="3">
    <source>
        <dbReference type="Google" id="ProtNLM"/>
    </source>
</evidence>
<reference evidence="2" key="1">
    <citation type="journal article" date="2019" name="Int. J. Syst. Evol. Microbiol.">
        <title>The Global Catalogue of Microorganisms (GCM) 10K type strain sequencing project: providing services to taxonomists for standard genome sequencing and annotation.</title>
        <authorList>
            <consortium name="The Broad Institute Genomics Platform"/>
            <consortium name="The Broad Institute Genome Sequencing Center for Infectious Disease"/>
            <person name="Wu L."/>
            <person name="Ma J."/>
        </authorList>
    </citation>
    <scope>NUCLEOTIDE SEQUENCE [LARGE SCALE GENOMIC DNA]</scope>
    <source>
        <strain evidence="2">JCM 18410</strain>
    </source>
</reference>
<protein>
    <recommendedName>
        <fullName evidence="3">Lasso RiPP family leader peptide-containing protein</fullName>
    </recommendedName>
</protein>
<dbReference type="EMBL" id="BAABKC010000141">
    <property type="protein sequence ID" value="GAA5080955.1"/>
    <property type="molecule type" value="Genomic_DNA"/>
</dbReference>
<gene>
    <name evidence="1" type="ORF">GCM10023336_74500</name>
</gene>
<dbReference type="RefSeq" id="WP_164589525.1">
    <property type="nucleotide sequence ID" value="NZ_BAABKC010000141.1"/>
</dbReference>
<comment type="caution">
    <text evidence="1">The sequence shown here is derived from an EMBL/GenBank/DDBJ whole genome shotgun (WGS) entry which is preliminary data.</text>
</comment>
<keyword evidence="2" id="KW-1185">Reference proteome</keyword>
<evidence type="ECO:0000313" key="2">
    <source>
        <dbReference type="Proteomes" id="UP001500124"/>
    </source>
</evidence>
<organism evidence="1 2">
    <name type="scientific">Streptomyces similanensis</name>
    <dbReference type="NCBI Taxonomy" id="1274988"/>
    <lineage>
        <taxon>Bacteria</taxon>
        <taxon>Bacillati</taxon>
        <taxon>Actinomycetota</taxon>
        <taxon>Actinomycetes</taxon>
        <taxon>Kitasatosporales</taxon>
        <taxon>Streptomycetaceae</taxon>
        <taxon>Streptomyces</taxon>
    </lineage>
</organism>
<dbReference type="Proteomes" id="UP001500124">
    <property type="component" value="Unassembled WGS sequence"/>
</dbReference>
<name>A0ABP9LLL4_9ACTN</name>
<sequence length="61" mass="6245">MESTKQTVVKTVATGAPALFVEPSFGPLDAFDYGVLGERAPFATTSGVENLSCAHSVIATG</sequence>